<evidence type="ECO:0000313" key="1">
    <source>
        <dbReference type="EMBL" id="SHF94445.1"/>
    </source>
</evidence>
<reference evidence="1 2" key="1">
    <citation type="submission" date="2016-11" db="EMBL/GenBank/DDBJ databases">
        <authorList>
            <person name="Jaros S."/>
            <person name="Januszkiewicz K."/>
            <person name="Wedrychowicz H."/>
        </authorList>
    </citation>
    <scope>NUCLEOTIDE SEQUENCE [LARGE SCALE GENOMIC DNA]</scope>
    <source>
        <strain evidence="1 2">DSM 18119</strain>
    </source>
</reference>
<keyword evidence="2" id="KW-1185">Reference proteome</keyword>
<accession>A0A1M5FSF1</accession>
<sequence>MDISYLNPLPEWEDRFQNIDKSEAWKWKETLQAAEKLYNQWREVFGLVMAFVETLPEEADEFHSTKSMIYQNAYVIAPKIISASGDTLYQIKMENAALIRFNCRQMWEQIGFAVLTNKAEMEHEEVIEEALNKFKELFRAWVATFKRDEYEDDWGLF</sequence>
<dbReference type="Proteomes" id="UP000184048">
    <property type="component" value="Unassembled WGS sequence"/>
</dbReference>
<dbReference type="STRING" id="1121884.SAMN02745131_03933"/>
<dbReference type="OrthoDB" id="893100at2"/>
<evidence type="ECO:0000313" key="2">
    <source>
        <dbReference type="Proteomes" id="UP000184048"/>
    </source>
</evidence>
<dbReference type="EMBL" id="FQUU01000024">
    <property type="protein sequence ID" value="SHF94445.1"/>
    <property type="molecule type" value="Genomic_DNA"/>
</dbReference>
<proteinExistence type="predicted"/>
<organism evidence="1 2">
    <name type="scientific">Flavisolibacter ginsengisoli DSM 18119</name>
    <dbReference type="NCBI Taxonomy" id="1121884"/>
    <lineage>
        <taxon>Bacteria</taxon>
        <taxon>Pseudomonadati</taxon>
        <taxon>Bacteroidota</taxon>
        <taxon>Chitinophagia</taxon>
        <taxon>Chitinophagales</taxon>
        <taxon>Chitinophagaceae</taxon>
        <taxon>Flavisolibacter</taxon>
    </lineage>
</organism>
<name>A0A1M5FSF1_9BACT</name>
<dbReference type="RefSeq" id="WP_072837047.1">
    <property type="nucleotide sequence ID" value="NZ_FQUU01000024.1"/>
</dbReference>
<gene>
    <name evidence="1" type="ORF">SAMN02745131_03933</name>
</gene>
<protein>
    <submittedName>
        <fullName evidence="1">Uncharacterized protein</fullName>
    </submittedName>
</protein>
<dbReference type="AlphaFoldDB" id="A0A1M5FSF1"/>